<dbReference type="AlphaFoldDB" id="A0A166EV16"/>
<dbReference type="OrthoDB" id="3226575at2759"/>
<dbReference type="Gene3D" id="3.80.10.10">
    <property type="entry name" value="Ribonuclease Inhibitor"/>
    <property type="match status" value="1"/>
</dbReference>
<reference evidence="2 3" key="1">
    <citation type="journal article" date="2016" name="Mol. Biol. Evol.">
        <title>Comparative Genomics of Early-Diverging Mushroom-Forming Fungi Provides Insights into the Origins of Lignocellulose Decay Capabilities.</title>
        <authorList>
            <person name="Nagy L.G."/>
            <person name="Riley R."/>
            <person name="Tritt A."/>
            <person name="Adam C."/>
            <person name="Daum C."/>
            <person name="Floudas D."/>
            <person name="Sun H."/>
            <person name="Yadav J.S."/>
            <person name="Pangilinan J."/>
            <person name="Larsson K.H."/>
            <person name="Matsuura K."/>
            <person name="Barry K."/>
            <person name="Labutti K."/>
            <person name="Kuo R."/>
            <person name="Ohm R.A."/>
            <person name="Bhattacharya S.S."/>
            <person name="Shirouzu T."/>
            <person name="Yoshinaga Y."/>
            <person name="Martin F.M."/>
            <person name="Grigoriev I.V."/>
            <person name="Hibbett D.S."/>
        </authorList>
    </citation>
    <scope>NUCLEOTIDE SEQUENCE [LARGE SCALE GENOMIC DNA]</scope>
    <source>
        <strain evidence="2 3">CBS 109695</strain>
    </source>
</reference>
<sequence length="460" mass="50525">MVDLTLGSGWDATASPISNVSPEIICDFFREAFKHSSTGTSMTLSHVSRTWRQIAIDDPFLWNSIHVTPQGPSAFSKLCLERSKQADLNVCYSDDVEYELDEEEVAPFDPAMLHLHRCGELKLIFADRSCAFVVLKSLKREAVSRLVSFEVILEGNESFWTHQDRPGDVFTGGAPLLTSLTLHGVSPLECHVPLSNIIKLSLAGLGRYSEQYPDLHPSEFVAVLREVASTLKHLELDGSQVFSTDKSPWSAVEMPVLVTLSIGDADEGDREACEDYHSNFWKFVRMPALEDLSLFSLSSSQVGEVWRALIGQCGARVKSLSLVNVGLEEVDDALAKRFPNLHSLSLDDAMILDVLTSLVSAPGETVECPELRYLTLEDCDEEKDAVIVQGFLRGRIASGHPIKTIVFRGGRQAYAPLRFALKNVAEVIIENGGNSRLSGREDEKSELEGKGSDGGAVLAN</sequence>
<dbReference type="Proteomes" id="UP000076532">
    <property type="component" value="Unassembled WGS sequence"/>
</dbReference>
<dbReference type="SUPFAM" id="SSF52047">
    <property type="entry name" value="RNI-like"/>
    <property type="match status" value="1"/>
</dbReference>
<dbReference type="PANTHER" id="PTHR38926:SF72">
    <property type="entry name" value="IM:7136021-RELATED"/>
    <property type="match status" value="1"/>
</dbReference>
<dbReference type="PANTHER" id="PTHR38926">
    <property type="entry name" value="F-BOX DOMAIN CONTAINING PROTEIN, EXPRESSED"/>
    <property type="match status" value="1"/>
</dbReference>
<evidence type="ECO:0000256" key="1">
    <source>
        <dbReference type="SAM" id="MobiDB-lite"/>
    </source>
</evidence>
<name>A0A166EV16_9AGAM</name>
<gene>
    <name evidence="2" type="ORF">FIBSPDRAFT_934845</name>
</gene>
<dbReference type="InterPro" id="IPR032675">
    <property type="entry name" value="LRR_dom_sf"/>
</dbReference>
<dbReference type="EMBL" id="KV417597">
    <property type="protein sequence ID" value="KZP16135.1"/>
    <property type="molecule type" value="Genomic_DNA"/>
</dbReference>
<keyword evidence="3" id="KW-1185">Reference proteome</keyword>
<protein>
    <recommendedName>
        <fullName evidence="4">F-box domain-containing protein</fullName>
    </recommendedName>
</protein>
<evidence type="ECO:0000313" key="2">
    <source>
        <dbReference type="EMBL" id="KZP16135.1"/>
    </source>
</evidence>
<accession>A0A166EV16</accession>
<organism evidence="2 3">
    <name type="scientific">Athelia psychrophila</name>
    <dbReference type="NCBI Taxonomy" id="1759441"/>
    <lineage>
        <taxon>Eukaryota</taxon>
        <taxon>Fungi</taxon>
        <taxon>Dikarya</taxon>
        <taxon>Basidiomycota</taxon>
        <taxon>Agaricomycotina</taxon>
        <taxon>Agaricomycetes</taxon>
        <taxon>Agaricomycetidae</taxon>
        <taxon>Atheliales</taxon>
        <taxon>Atheliaceae</taxon>
        <taxon>Athelia</taxon>
    </lineage>
</organism>
<evidence type="ECO:0008006" key="4">
    <source>
        <dbReference type="Google" id="ProtNLM"/>
    </source>
</evidence>
<evidence type="ECO:0000313" key="3">
    <source>
        <dbReference type="Proteomes" id="UP000076532"/>
    </source>
</evidence>
<proteinExistence type="predicted"/>
<feature type="compositionally biased region" description="Basic and acidic residues" evidence="1">
    <location>
        <begin position="438"/>
        <end position="451"/>
    </location>
</feature>
<feature type="region of interest" description="Disordered" evidence="1">
    <location>
        <begin position="435"/>
        <end position="460"/>
    </location>
</feature>